<feature type="transmembrane region" description="Helical" evidence="1">
    <location>
        <begin position="12"/>
        <end position="33"/>
    </location>
</feature>
<evidence type="ECO:0000313" key="2">
    <source>
        <dbReference type="EMBL" id="RNA01336.1"/>
    </source>
</evidence>
<dbReference type="Proteomes" id="UP000276133">
    <property type="component" value="Unassembled WGS sequence"/>
</dbReference>
<proteinExistence type="predicted"/>
<protein>
    <submittedName>
        <fullName evidence="2">Uncharacterized protein</fullName>
    </submittedName>
</protein>
<name>A0A3M7PQD3_BRAPC</name>
<evidence type="ECO:0000256" key="1">
    <source>
        <dbReference type="SAM" id="Phobius"/>
    </source>
</evidence>
<dbReference type="EMBL" id="REGN01009369">
    <property type="protein sequence ID" value="RNA01336.1"/>
    <property type="molecule type" value="Genomic_DNA"/>
</dbReference>
<keyword evidence="1" id="KW-0472">Membrane</keyword>
<dbReference type="AlphaFoldDB" id="A0A3M7PQD3"/>
<gene>
    <name evidence="2" type="ORF">BpHYR1_042262</name>
</gene>
<sequence length="114" mass="13288">MDFKYTKLIRNEINLILNSFAFFINNLTSPRLIHSFYNNSINYSHRLAVDYHALMLFGMIFNFQCCVSIGNLVWVHDQMIALDGFPIQSPQYYLLTGPWTSSESTTNLIKKENI</sequence>
<feature type="transmembrane region" description="Helical" evidence="1">
    <location>
        <begin position="53"/>
        <end position="75"/>
    </location>
</feature>
<keyword evidence="1" id="KW-1133">Transmembrane helix</keyword>
<keyword evidence="3" id="KW-1185">Reference proteome</keyword>
<comment type="caution">
    <text evidence="2">The sequence shown here is derived from an EMBL/GenBank/DDBJ whole genome shotgun (WGS) entry which is preliminary data.</text>
</comment>
<evidence type="ECO:0000313" key="3">
    <source>
        <dbReference type="Proteomes" id="UP000276133"/>
    </source>
</evidence>
<accession>A0A3M7PQD3</accession>
<keyword evidence="1" id="KW-0812">Transmembrane</keyword>
<reference evidence="2 3" key="1">
    <citation type="journal article" date="2018" name="Sci. Rep.">
        <title>Genomic signatures of local adaptation to the degree of environmental predictability in rotifers.</title>
        <authorList>
            <person name="Franch-Gras L."/>
            <person name="Hahn C."/>
            <person name="Garcia-Roger E.M."/>
            <person name="Carmona M.J."/>
            <person name="Serra M."/>
            <person name="Gomez A."/>
        </authorList>
    </citation>
    <scope>NUCLEOTIDE SEQUENCE [LARGE SCALE GENOMIC DNA]</scope>
    <source>
        <strain evidence="2">HYR1</strain>
    </source>
</reference>
<organism evidence="2 3">
    <name type="scientific">Brachionus plicatilis</name>
    <name type="common">Marine rotifer</name>
    <name type="synonym">Brachionus muelleri</name>
    <dbReference type="NCBI Taxonomy" id="10195"/>
    <lineage>
        <taxon>Eukaryota</taxon>
        <taxon>Metazoa</taxon>
        <taxon>Spiralia</taxon>
        <taxon>Gnathifera</taxon>
        <taxon>Rotifera</taxon>
        <taxon>Eurotatoria</taxon>
        <taxon>Monogononta</taxon>
        <taxon>Pseudotrocha</taxon>
        <taxon>Ploima</taxon>
        <taxon>Brachionidae</taxon>
        <taxon>Brachionus</taxon>
    </lineage>
</organism>